<reference evidence="3 4" key="1">
    <citation type="submission" date="2020-09" db="EMBL/GenBank/DDBJ databases">
        <title>Novel species of Mucilaginibacter isolated from a glacier on the Tibetan Plateau.</title>
        <authorList>
            <person name="Liu Q."/>
            <person name="Xin Y.-H."/>
        </authorList>
    </citation>
    <scope>NUCLEOTIDE SEQUENCE [LARGE SCALE GENOMIC DNA]</scope>
    <source>
        <strain evidence="3 4">CGMCC 1.13878</strain>
    </source>
</reference>
<organism evidence="3 4">
    <name type="scientific">Mucilaginibacter rigui</name>
    <dbReference type="NCBI Taxonomy" id="534635"/>
    <lineage>
        <taxon>Bacteria</taxon>
        <taxon>Pseudomonadati</taxon>
        <taxon>Bacteroidota</taxon>
        <taxon>Sphingobacteriia</taxon>
        <taxon>Sphingobacteriales</taxon>
        <taxon>Sphingobacteriaceae</taxon>
        <taxon>Mucilaginibacter</taxon>
    </lineage>
</organism>
<dbReference type="RefSeq" id="WP_191175034.1">
    <property type="nucleotide sequence ID" value="NZ_JACWMW010000002.1"/>
</dbReference>
<dbReference type="SUPFAM" id="SSF52980">
    <property type="entry name" value="Restriction endonuclease-like"/>
    <property type="match status" value="1"/>
</dbReference>
<evidence type="ECO:0000313" key="3">
    <source>
        <dbReference type="EMBL" id="MBD1385142.1"/>
    </source>
</evidence>
<evidence type="ECO:0000259" key="1">
    <source>
        <dbReference type="Pfam" id="PF09019"/>
    </source>
</evidence>
<name>A0ABR7X5M4_9SPHI</name>
<dbReference type="InterPro" id="IPR011335">
    <property type="entry name" value="Restrct_endonuc-II-like"/>
</dbReference>
<feature type="domain" description="Restriction endonuclease type II EcoRII C-terminal" evidence="1">
    <location>
        <begin position="219"/>
        <end position="382"/>
    </location>
</feature>
<sequence>MNETVELAILSVQKANKSFCRFISANDVGATGSHQSGFYIPKGSAELLFDTPGTKGENKDKTINIKWQNDFDTISRAIYYGTGTRNEYRLTRFGKGFPFLNDDNVGDLFILSHIEADQYEGYVLSNDDDIEDFFTAFDLTSNETNKLINKTISVSAENKLLGCFNGFIALLNKSFPSTIDLANTSRTCFNTAYGITNKKVIAEPDKGLLQWLNAEYQLFKAIELEVYSENINVPFNNLDTLINFANTILNRRKSRAGKSLENHLAEVFKIFDLKFEPQCITEDYKKPDFIFPGKKQYHDNNYDKAKLVFLASKTTCKDRWRQIINEADRIEIKHLFTLQQGISKNQLNEMYKEGVRLVVPKPYISSFPKEYQEKIFSLEGFISFTNSKQK</sequence>
<dbReference type="Gene3D" id="2.40.330.10">
    <property type="entry name" value="DNA-binding pseudobarrel domain"/>
    <property type="match status" value="1"/>
</dbReference>
<gene>
    <name evidence="3" type="ORF">IDJ75_07615</name>
</gene>
<keyword evidence="3" id="KW-0540">Nuclease</keyword>
<accession>A0ABR7X5M4</accession>
<evidence type="ECO:0000259" key="2">
    <source>
        <dbReference type="Pfam" id="PF09217"/>
    </source>
</evidence>
<keyword evidence="4" id="KW-1185">Reference proteome</keyword>
<dbReference type="InterPro" id="IPR015109">
    <property type="entry name" value="Restrct_endonuc_II_EcoRII_C"/>
</dbReference>
<dbReference type="CDD" id="cd10016">
    <property type="entry name" value="EcoRII_N"/>
    <property type="match status" value="1"/>
</dbReference>
<dbReference type="SUPFAM" id="SSF101936">
    <property type="entry name" value="DNA-binding pseudobarrel domain"/>
    <property type="match status" value="1"/>
</dbReference>
<proteinExistence type="predicted"/>
<evidence type="ECO:0000313" key="4">
    <source>
        <dbReference type="Proteomes" id="UP000618754"/>
    </source>
</evidence>
<dbReference type="EMBL" id="JACWMW010000002">
    <property type="protein sequence ID" value="MBD1385142.1"/>
    <property type="molecule type" value="Genomic_DNA"/>
</dbReference>
<comment type="caution">
    <text evidence="3">The sequence shown here is derived from an EMBL/GenBank/DDBJ whole genome shotgun (WGS) entry which is preliminary data.</text>
</comment>
<keyword evidence="3" id="KW-0378">Hydrolase</keyword>
<dbReference type="GO" id="GO:0004519">
    <property type="term" value="F:endonuclease activity"/>
    <property type="evidence" value="ECO:0007669"/>
    <property type="project" value="UniProtKB-KW"/>
</dbReference>
<dbReference type="Gene3D" id="3.40.91.80">
    <property type="match status" value="1"/>
</dbReference>
<dbReference type="InterPro" id="IPR023372">
    <property type="entry name" value="Rest_endonuc_II_EcoRII_N"/>
</dbReference>
<protein>
    <submittedName>
        <fullName evidence="3">Restriction endonuclease</fullName>
    </submittedName>
</protein>
<feature type="domain" description="Restriction endonuclease type II EcoRII N-terminal" evidence="2">
    <location>
        <begin position="16"/>
        <end position="133"/>
    </location>
</feature>
<dbReference type="Pfam" id="PF09019">
    <property type="entry name" value="EcoRII-C"/>
    <property type="match status" value="1"/>
</dbReference>
<dbReference type="InterPro" id="IPR015300">
    <property type="entry name" value="DNA-bd_pseudobarrel_sf"/>
</dbReference>
<keyword evidence="3" id="KW-0255">Endonuclease</keyword>
<dbReference type="InterPro" id="IPR038365">
    <property type="entry name" value="EcoRII_C_sf"/>
</dbReference>
<dbReference type="Proteomes" id="UP000618754">
    <property type="component" value="Unassembled WGS sequence"/>
</dbReference>
<dbReference type="Pfam" id="PF09217">
    <property type="entry name" value="EcoRII-N"/>
    <property type="match status" value="1"/>
</dbReference>